<dbReference type="Proteomes" id="UP001595710">
    <property type="component" value="Unassembled WGS sequence"/>
</dbReference>
<organism evidence="1 2">
    <name type="scientific">Reinekea marina</name>
    <dbReference type="NCBI Taxonomy" id="1310421"/>
    <lineage>
        <taxon>Bacteria</taxon>
        <taxon>Pseudomonadati</taxon>
        <taxon>Pseudomonadota</taxon>
        <taxon>Gammaproteobacteria</taxon>
        <taxon>Oceanospirillales</taxon>
        <taxon>Saccharospirillaceae</taxon>
        <taxon>Reinekea</taxon>
    </lineage>
</organism>
<comment type="caution">
    <text evidence="1">The sequence shown here is derived from an EMBL/GenBank/DDBJ whole genome shotgun (WGS) entry which is preliminary data.</text>
</comment>
<evidence type="ECO:0000313" key="2">
    <source>
        <dbReference type="Proteomes" id="UP001595710"/>
    </source>
</evidence>
<proteinExistence type="predicted"/>
<evidence type="ECO:0000313" key="1">
    <source>
        <dbReference type="EMBL" id="MFC3700086.1"/>
    </source>
</evidence>
<protein>
    <submittedName>
        <fullName evidence="1">Uncharacterized protein</fullName>
    </submittedName>
</protein>
<accession>A0ABV7WLJ0</accession>
<gene>
    <name evidence="1" type="ORF">ACFOND_00425</name>
</gene>
<dbReference type="RefSeq" id="WP_290282908.1">
    <property type="nucleotide sequence ID" value="NZ_JAUFQI010000001.1"/>
</dbReference>
<sequence>MSIVSSFICTALNLSPQNLEVRLAELVEQCPVAQGLVDSISPFLLADPSVQDDLWRFSLAFDLPHALVCESYWLEQKAQTHRKVG</sequence>
<keyword evidence="2" id="KW-1185">Reference proteome</keyword>
<reference evidence="2" key="1">
    <citation type="journal article" date="2019" name="Int. J. Syst. Evol. Microbiol.">
        <title>The Global Catalogue of Microorganisms (GCM) 10K type strain sequencing project: providing services to taxonomists for standard genome sequencing and annotation.</title>
        <authorList>
            <consortium name="The Broad Institute Genomics Platform"/>
            <consortium name="The Broad Institute Genome Sequencing Center for Infectious Disease"/>
            <person name="Wu L."/>
            <person name="Ma J."/>
        </authorList>
    </citation>
    <scope>NUCLEOTIDE SEQUENCE [LARGE SCALE GENOMIC DNA]</scope>
    <source>
        <strain evidence="2">CECT 8288</strain>
    </source>
</reference>
<name>A0ABV7WLJ0_9GAMM</name>
<dbReference type="EMBL" id="JBHRYN010000002">
    <property type="protein sequence ID" value="MFC3700086.1"/>
    <property type="molecule type" value="Genomic_DNA"/>
</dbReference>